<protein>
    <submittedName>
        <fullName evidence="1">Uncharacterized protein</fullName>
    </submittedName>
</protein>
<evidence type="ECO:0000313" key="1">
    <source>
        <dbReference type="EMBL" id="DAD84638.1"/>
    </source>
</evidence>
<name>A0A8S5MQP7_9CAUD</name>
<sequence>MKIIGNGNTCGNKIGNTVCVVVIYIKYNLLPMFSIIYY</sequence>
<dbReference type="EMBL" id="BK014963">
    <property type="protein sequence ID" value="DAD84638.1"/>
    <property type="molecule type" value="Genomic_DNA"/>
</dbReference>
<proteinExistence type="predicted"/>
<organism evidence="1">
    <name type="scientific">Caudovirales sp. ctqI92</name>
    <dbReference type="NCBI Taxonomy" id="2826785"/>
    <lineage>
        <taxon>Viruses</taxon>
        <taxon>Duplodnaviria</taxon>
        <taxon>Heunggongvirae</taxon>
        <taxon>Uroviricota</taxon>
        <taxon>Caudoviricetes</taxon>
    </lineage>
</organism>
<reference evidence="1" key="1">
    <citation type="journal article" date="2021" name="Proc. Natl. Acad. Sci. U.S.A.">
        <title>A Catalog of Tens of Thousands of Viruses from Human Metagenomes Reveals Hidden Associations with Chronic Diseases.</title>
        <authorList>
            <person name="Tisza M.J."/>
            <person name="Buck C.B."/>
        </authorList>
    </citation>
    <scope>NUCLEOTIDE SEQUENCE</scope>
    <source>
        <strain evidence="1">CtqI92</strain>
    </source>
</reference>
<accession>A0A8S5MQP7</accession>